<evidence type="ECO:0000313" key="1">
    <source>
        <dbReference type="EMBL" id="KAJ0043637.1"/>
    </source>
</evidence>
<comment type="caution">
    <text evidence="1">The sequence shown here is derived from an EMBL/GenBank/DDBJ whole genome shotgun (WGS) entry which is preliminary data.</text>
</comment>
<keyword evidence="2" id="KW-1185">Reference proteome</keyword>
<sequence>MALTLFTRSLLGHRLVHSSLSKPQILTSFLNKRLFNSQPDPKYTAYKISSIQAPRVMASSVVGTRANYSTLSVSPNEPVVSVDWLHANLREPDLKILDASWYMPDEQRNPIQEYQVAHIPGALFFDVDGIADRTSNLPHMLPSEEAFAAAASALGIQNKDGVVVYDGKGLFSAARVWWMFRVFGHERIWVLDGGLPRWRASGFDVESSASGDAILKASAASKAIEKIYQGQAVGPITFETKFQPHLVWTLEQVKGNIEEKAYQHVDARSKARKATNRSSLFSFIIKIATCSTKCLAEPETPQLQPNFSANTSVEVLKKWGCNDDDISKIFSRRPSLREINVVQLQSKLNLLSGLGIKYSELFKIINCCPRFLSSRLNHCFDEQLDYFTKFFGSKTMFGKAIVRNPSLLNYDFNHSIKPAIALYEQMGLSTKDLIPMLVSRPTLIPRSSLNDQKIDYINRSGVSKTSKMYKYVVTLIAISRTETIQEKISNFQKFGFLEDEILRLFGRSPLLITMSIEKVQRNMTFVMGTLKFPASVVLQHPFLLYVNLEAVLKPRLVLAGKIQDMGLSPEMKGQATILRSLRMKEKRFLKVYVNCHPQEVADELMEAFRNAKCAKRLAVDSKRIVRKGFPF</sequence>
<protein>
    <submittedName>
        <fullName evidence="1">Uncharacterized protein</fullName>
    </submittedName>
</protein>
<name>A0ACC0Z1N3_9ROSI</name>
<gene>
    <name evidence="1" type="ORF">Pint_18142</name>
</gene>
<evidence type="ECO:0000313" key="2">
    <source>
        <dbReference type="Proteomes" id="UP001163603"/>
    </source>
</evidence>
<dbReference type="EMBL" id="CM047739">
    <property type="protein sequence ID" value="KAJ0043637.1"/>
    <property type="molecule type" value="Genomic_DNA"/>
</dbReference>
<proteinExistence type="predicted"/>
<reference evidence="2" key="1">
    <citation type="journal article" date="2023" name="G3 (Bethesda)">
        <title>Genome assembly and association tests identify interacting loci associated with vigor, precocity, and sex in interspecific pistachio rootstocks.</title>
        <authorList>
            <person name="Palmer W."/>
            <person name="Jacygrad E."/>
            <person name="Sagayaradj S."/>
            <person name="Cavanaugh K."/>
            <person name="Han R."/>
            <person name="Bertier L."/>
            <person name="Beede B."/>
            <person name="Kafkas S."/>
            <person name="Golino D."/>
            <person name="Preece J."/>
            <person name="Michelmore R."/>
        </authorList>
    </citation>
    <scope>NUCLEOTIDE SEQUENCE [LARGE SCALE GENOMIC DNA]</scope>
</reference>
<organism evidence="1 2">
    <name type="scientific">Pistacia integerrima</name>
    <dbReference type="NCBI Taxonomy" id="434235"/>
    <lineage>
        <taxon>Eukaryota</taxon>
        <taxon>Viridiplantae</taxon>
        <taxon>Streptophyta</taxon>
        <taxon>Embryophyta</taxon>
        <taxon>Tracheophyta</taxon>
        <taxon>Spermatophyta</taxon>
        <taxon>Magnoliopsida</taxon>
        <taxon>eudicotyledons</taxon>
        <taxon>Gunneridae</taxon>
        <taxon>Pentapetalae</taxon>
        <taxon>rosids</taxon>
        <taxon>malvids</taxon>
        <taxon>Sapindales</taxon>
        <taxon>Anacardiaceae</taxon>
        <taxon>Pistacia</taxon>
    </lineage>
</organism>
<accession>A0ACC0Z1N3</accession>
<dbReference type="Proteomes" id="UP001163603">
    <property type="component" value="Chromosome 4"/>
</dbReference>